<dbReference type="Pfam" id="PF01796">
    <property type="entry name" value="OB_ChsH2_C"/>
    <property type="match status" value="1"/>
</dbReference>
<feature type="domain" description="ChsH2 C-terminal OB-fold" evidence="1">
    <location>
        <begin position="83"/>
        <end position="153"/>
    </location>
</feature>
<dbReference type="Proteomes" id="UP000886069">
    <property type="component" value="Unassembled WGS sequence"/>
</dbReference>
<dbReference type="InterPro" id="IPR052513">
    <property type="entry name" value="Thioester_dehydratase-like"/>
</dbReference>
<dbReference type="InterPro" id="IPR002878">
    <property type="entry name" value="ChsH2_C"/>
</dbReference>
<reference evidence="2" key="1">
    <citation type="journal article" date="2020" name="mSystems">
        <title>Genome- and Community-Level Interaction Insights into Carbon Utilization and Element Cycling Functions of Hydrothermarchaeota in Hydrothermal Sediment.</title>
        <authorList>
            <person name="Zhou Z."/>
            <person name="Liu Y."/>
            <person name="Xu W."/>
            <person name="Pan J."/>
            <person name="Luo Z.H."/>
            <person name="Li M."/>
        </authorList>
    </citation>
    <scope>NUCLEOTIDE SEQUENCE [LARGE SCALE GENOMIC DNA]</scope>
    <source>
        <strain evidence="2">SpSt-1233</strain>
    </source>
</reference>
<accession>A0A7V2ATJ6</accession>
<dbReference type="PANTHER" id="PTHR34075:SF4">
    <property type="entry name" value="DUF35 DOMAIN-CONTAINING PROTEIN"/>
    <property type="match status" value="1"/>
</dbReference>
<dbReference type="EMBL" id="DSEC01000064">
    <property type="protein sequence ID" value="HER43003.1"/>
    <property type="molecule type" value="Genomic_DNA"/>
</dbReference>
<sequence>MKLEDYKLGGTALRSSDIKQGRVLSTSWEPDLAYAWDDGVAIGRYLAELKNGRIIGRACHTCNRIMIPPRMFCELCFRPSDEWVILEDTGTVNTFSIVHVNWDASRRGPKEKPLIPAVIEIDGASEGMGIMHMLGGVDPDEITIGMRVKAVWKKPEEREGAITDILHFEPVRPKATKQRAGRKR</sequence>
<dbReference type="PANTHER" id="PTHR34075">
    <property type="entry name" value="BLR3430 PROTEIN"/>
    <property type="match status" value="1"/>
</dbReference>
<dbReference type="AlphaFoldDB" id="A0A7V2ATJ6"/>
<gene>
    <name evidence="2" type="ORF">ENO08_00905</name>
</gene>
<proteinExistence type="predicted"/>
<comment type="caution">
    <text evidence="2">The sequence shown here is derived from an EMBL/GenBank/DDBJ whole genome shotgun (WGS) entry which is preliminary data.</text>
</comment>
<protein>
    <submittedName>
        <fullName evidence="2">Zn-ribbon domain-containing OB-fold protein</fullName>
    </submittedName>
</protein>
<organism evidence="2">
    <name type="scientific">Eiseniibacteriota bacterium</name>
    <dbReference type="NCBI Taxonomy" id="2212470"/>
    <lineage>
        <taxon>Bacteria</taxon>
        <taxon>Candidatus Eiseniibacteriota</taxon>
    </lineage>
</organism>
<dbReference type="InterPro" id="IPR012340">
    <property type="entry name" value="NA-bd_OB-fold"/>
</dbReference>
<name>A0A7V2ATJ6_UNCEI</name>
<evidence type="ECO:0000313" key="2">
    <source>
        <dbReference type="EMBL" id="HER43003.1"/>
    </source>
</evidence>
<evidence type="ECO:0000259" key="1">
    <source>
        <dbReference type="Pfam" id="PF01796"/>
    </source>
</evidence>
<dbReference type="SUPFAM" id="SSF50249">
    <property type="entry name" value="Nucleic acid-binding proteins"/>
    <property type="match status" value="1"/>
</dbReference>
<dbReference type="Gene3D" id="6.10.30.10">
    <property type="match status" value="1"/>
</dbReference>